<evidence type="ECO:0000256" key="1">
    <source>
        <dbReference type="SAM" id="MobiDB-lite"/>
    </source>
</evidence>
<name>A0AAD5WK56_PARTN</name>
<feature type="compositionally biased region" description="Basic residues" evidence="1">
    <location>
        <begin position="35"/>
        <end position="45"/>
    </location>
</feature>
<dbReference type="AlphaFoldDB" id="A0AAD5WK56"/>
<sequence>MPAEQEEGEERSQAATSAVRRLPSPALRQSPLRKLFMKSPRKRTKQSGSSSNCMLV</sequence>
<evidence type="ECO:0000313" key="2">
    <source>
        <dbReference type="EMBL" id="KAJ1372801.1"/>
    </source>
</evidence>
<accession>A0AAD5WK56</accession>
<comment type="caution">
    <text evidence="2">The sequence shown here is derived from an EMBL/GenBank/DDBJ whole genome shotgun (WGS) entry which is preliminary data.</text>
</comment>
<proteinExistence type="predicted"/>
<dbReference type="Proteomes" id="UP001196413">
    <property type="component" value="Unassembled WGS sequence"/>
</dbReference>
<gene>
    <name evidence="2" type="ORF">KIN20_035070</name>
</gene>
<protein>
    <submittedName>
        <fullName evidence="2">Uncharacterized protein</fullName>
    </submittedName>
</protein>
<keyword evidence="3" id="KW-1185">Reference proteome</keyword>
<organism evidence="2 3">
    <name type="scientific">Parelaphostrongylus tenuis</name>
    <name type="common">Meningeal worm</name>
    <dbReference type="NCBI Taxonomy" id="148309"/>
    <lineage>
        <taxon>Eukaryota</taxon>
        <taxon>Metazoa</taxon>
        <taxon>Ecdysozoa</taxon>
        <taxon>Nematoda</taxon>
        <taxon>Chromadorea</taxon>
        <taxon>Rhabditida</taxon>
        <taxon>Rhabditina</taxon>
        <taxon>Rhabditomorpha</taxon>
        <taxon>Strongyloidea</taxon>
        <taxon>Metastrongylidae</taxon>
        <taxon>Parelaphostrongylus</taxon>
    </lineage>
</organism>
<dbReference type="EMBL" id="JAHQIW010007187">
    <property type="protein sequence ID" value="KAJ1372801.1"/>
    <property type="molecule type" value="Genomic_DNA"/>
</dbReference>
<reference evidence="2" key="1">
    <citation type="submission" date="2021-06" db="EMBL/GenBank/DDBJ databases">
        <title>Parelaphostrongylus tenuis whole genome reference sequence.</title>
        <authorList>
            <person name="Garwood T.J."/>
            <person name="Larsen P.A."/>
            <person name="Fountain-Jones N.M."/>
            <person name="Garbe J.R."/>
            <person name="Macchietto M.G."/>
            <person name="Kania S.A."/>
            <person name="Gerhold R.W."/>
            <person name="Richards J.E."/>
            <person name="Wolf T.M."/>
        </authorList>
    </citation>
    <scope>NUCLEOTIDE SEQUENCE</scope>
    <source>
        <strain evidence="2">MNPRO001-30</strain>
        <tissue evidence="2">Meninges</tissue>
    </source>
</reference>
<feature type="region of interest" description="Disordered" evidence="1">
    <location>
        <begin position="1"/>
        <end position="56"/>
    </location>
</feature>
<evidence type="ECO:0000313" key="3">
    <source>
        <dbReference type="Proteomes" id="UP001196413"/>
    </source>
</evidence>
<feature type="compositionally biased region" description="Polar residues" evidence="1">
    <location>
        <begin position="46"/>
        <end position="56"/>
    </location>
</feature>